<organism evidence="1 2">
    <name type="scientific">Vibrio vulnificus (strain YJ016)</name>
    <dbReference type="NCBI Taxonomy" id="196600"/>
    <lineage>
        <taxon>Bacteria</taxon>
        <taxon>Pseudomonadati</taxon>
        <taxon>Pseudomonadota</taxon>
        <taxon>Gammaproteobacteria</taxon>
        <taxon>Vibrionales</taxon>
        <taxon>Vibrionaceae</taxon>
        <taxon>Vibrio</taxon>
    </lineage>
</organism>
<proteinExistence type="predicted"/>
<evidence type="ECO:0000313" key="2">
    <source>
        <dbReference type="Proteomes" id="UP000002675"/>
    </source>
</evidence>
<name>Q7MCI4_VIBVY</name>
<dbReference type="AlphaFoldDB" id="Q7MCI4"/>
<protein>
    <submittedName>
        <fullName evidence="1">Uncharacterized protein</fullName>
    </submittedName>
</protein>
<dbReference type="HOGENOM" id="CLU_3031328_0_0_6"/>
<dbReference type="Proteomes" id="UP000002675">
    <property type="component" value="Chromosome II"/>
</dbReference>
<dbReference type="EMBL" id="BA000038">
    <property type="protein sequence ID" value="BAC97428.1"/>
    <property type="molecule type" value="Genomic_DNA"/>
</dbReference>
<dbReference type="KEGG" id="vvy:VVA1403"/>
<evidence type="ECO:0000313" key="1">
    <source>
        <dbReference type="EMBL" id="BAC97428.1"/>
    </source>
</evidence>
<accession>Q7MCI4</accession>
<sequence>MIFCITTIFKIPFHNFETAHLVRFSKTRHPSIFLKRLFKNICERSHFAVMFALPQ</sequence>
<reference evidence="1 2" key="1">
    <citation type="journal article" date="2003" name="Genome Res.">
        <title>Comparative genome analysis of Vibrio vulnificus, a marine pathogen.</title>
        <authorList>
            <person name="Chen C.Y."/>
            <person name="Wu K.M."/>
            <person name="Chang Y.C."/>
            <person name="Chang C.H."/>
            <person name="Tsai H.C."/>
            <person name="Liao T.L."/>
            <person name="Liu Y.M."/>
            <person name="Chen H.J."/>
            <person name="Shen A.B."/>
            <person name="Li J.C."/>
            <person name="Su T.L."/>
            <person name="Shao C.P."/>
            <person name="Lee C.T."/>
            <person name="Hor L.I."/>
            <person name="Tsai S.F."/>
        </authorList>
    </citation>
    <scope>NUCLEOTIDE SEQUENCE [LARGE SCALE GENOMIC DNA]</scope>
    <source>
        <strain evidence="1 2">YJ016</strain>
    </source>
</reference>
<gene>
    <name evidence="1" type="ordered locus">VVA1403</name>
</gene>